<gene>
    <name evidence="1" type="ORF">GT019_20970</name>
</gene>
<sequence length="98" mass="10518">MTKTIHGGQKVVQSAGSVVSDMNGEKVMFSVNSGKYFNLGAVGGRVWELIASPIPVSSLVDELVSEYDVDRSACEEQVAAFLKNLQEEALIEVRNGEG</sequence>
<dbReference type="Pfam" id="PF05402">
    <property type="entry name" value="PqqD"/>
    <property type="match status" value="1"/>
</dbReference>
<dbReference type="EMBL" id="JAAAMV010000020">
    <property type="protein sequence ID" value="NBD26350.1"/>
    <property type="molecule type" value="Genomic_DNA"/>
</dbReference>
<keyword evidence="2" id="KW-1185">Reference proteome</keyword>
<evidence type="ECO:0000313" key="1">
    <source>
        <dbReference type="EMBL" id="NBD26350.1"/>
    </source>
</evidence>
<proteinExistence type="predicted"/>
<comment type="caution">
    <text evidence="1">The sequence shown here is derived from an EMBL/GenBank/DDBJ whole genome shotgun (WGS) entry which is preliminary data.</text>
</comment>
<evidence type="ECO:0000313" key="2">
    <source>
        <dbReference type="Proteomes" id="UP000665561"/>
    </source>
</evidence>
<dbReference type="NCBIfam" id="NF033536">
    <property type="entry name" value="lasso_PqqD_Bac"/>
    <property type="match status" value="1"/>
</dbReference>
<dbReference type="RefSeq" id="WP_161745153.1">
    <property type="nucleotide sequence ID" value="NZ_JAAAMV010000020.1"/>
</dbReference>
<protein>
    <submittedName>
        <fullName evidence="1">Lasso peptide biosynthesis PqqD family chaperone</fullName>
    </submittedName>
</protein>
<organism evidence="1 2">
    <name type="scientific">Paenibacillus glycinis</name>
    <dbReference type="NCBI Taxonomy" id="2697035"/>
    <lineage>
        <taxon>Bacteria</taxon>
        <taxon>Bacillati</taxon>
        <taxon>Bacillota</taxon>
        <taxon>Bacilli</taxon>
        <taxon>Bacillales</taxon>
        <taxon>Paenibacillaceae</taxon>
        <taxon>Paenibacillus</taxon>
    </lineage>
</organism>
<dbReference type="Gene3D" id="1.10.10.1150">
    <property type="entry name" value="Coenzyme PQQ synthesis protein D (PqqD)"/>
    <property type="match status" value="1"/>
</dbReference>
<accession>A0ABW9XUS4</accession>
<dbReference type="Proteomes" id="UP000665561">
    <property type="component" value="Unassembled WGS sequence"/>
</dbReference>
<name>A0ABW9XUS4_9BACL</name>
<dbReference type="InterPro" id="IPR041881">
    <property type="entry name" value="PqqD_sf"/>
</dbReference>
<reference evidence="1 2" key="1">
    <citation type="submission" date="2020-01" db="EMBL/GenBank/DDBJ databases">
        <title>Paenibacillus soybeanensis sp. nov. isolated from the nodules of soybean (Glycine max(L.) Merr).</title>
        <authorList>
            <person name="Wang H."/>
        </authorList>
    </citation>
    <scope>NUCLEOTIDE SEQUENCE [LARGE SCALE GENOMIC DNA]</scope>
    <source>
        <strain evidence="1 2">T1</strain>
    </source>
</reference>
<dbReference type="InterPro" id="IPR008792">
    <property type="entry name" value="PQQD"/>
</dbReference>